<evidence type="ECO:0000313" key="2">
    <source>
        <dbReference type="EMBL" id="CAK7917258.1"/>
    </source>
</evidence>
<evidence type="ECO:0000256" key="1">
    <source>
        <dbReference type="SAM" id="MobiDB-lite"/>
    </source>
</evidence>
<keyword evidence="3" id="KW-1185">Reference proteome</keyword>
<feature type="region of interest" description="Disordered" evidence="1">
    <location>
        <begin position="41"/>
        <end position="68"/>
    </location>
</feature>
<protein>
    <submittedName>
        <fullName evidence="2">Uncharacterized protein</fullName>
    </submittedName>
</protein>
<proteinExistence type="predicted"/>
<organism evidence="2 3">
    <name type="scientific">[Candida] anglica</name>
    <dbReference type="NCBI Taxonomy" id="148631"/>
    <lineage>
        <taxon>Eukaryota</taxon>
        <taxon>Fungi</taxon>
        <taxon>Dikarya</taxon>
        <taxon>Ascomycota</taxon>
        <taxon>Saccharomycotina</taxon>
        <taxon>Pichiomycetes</taxon>
        <taxon>Debaryomycetaceae</taxon>
        <taxon>Kurtzmaniella</taxon>
    </lineage>
</organism>
<accession>A0ABP0EJL2</accession>
<dbReference type="Proteomes" id="UP001497600">
    <property type="component" value="Chromosome G"/>
</dbReference>
<feature type="compositionally biased region" description="Basic and acidic residues" evidence="1">
    <location>
        <begin position="58"/>
        <end position="68"/>
    </location>
</feature>
<sequence>MSTAGGASVGCRMSERTVPLAGSARTSPLLASSVLLTHPRPLQPFGSFPLNVTPPGRRGSEPHGDHLF</sequence>
<reference evidence="2 3" key="1">
    <citation type="submission" date="2024-01" db="EMBL/GenBank/DDBJ databases">
        <authorList>
            <consortium name="Genoscope - CEA"/>
            <person name="William W."/>
        </authorList>
    </citation>
    <scope>NUCLEOTIDE SEQUENCE [LARGE SCALE GENOMIC DNA]</scope>
    <source>
        <strain evidence="2 3">29B2s-10</strain>
    </source>
</reference>
<gene>
    <name evidence="2" type="ORF">CAAN4_G07624</name>
</gene>
<dbReference type="EMBL" id="OZ004259">
    <property type="protein sequence ID" value="CAK7917258.1"/>
    <property type="molecule type" value="Genomic_DNA"/>
</dbReference>
<evidence type="ECO:0000313" key="3">
    <source>
        <dbReference type="Proteomes" id="UP001497600"/>
    </source>
</evidence>
<feature type="region of interest" description="Disordered" evidence="1">
    <location>
        <begin position="1"/>
        <end position="24"/>
    </location>
</feature>
<name>A0ABP0EJL2_9ASCO</name>